<organism evidence="1 2">
    <name type="scientific">Methanoculleus taiwanensis</name>
    <dbReference type="NCBI Taxonomy" id="1550565"/>
    <lineage>
        <taxon>Archaea</taxon>
        <taxon>Methanobacteriati</taxon>
        <taxon>Methanobacteriota</taxon>
        <taxon>Stenosarchaea group</taxon>
        <taxon>Methanomicrobia</taxon>
        <taxon>Methanomicrobiales</taxon>
        <taxon>Methanomicrobiaceae</taxon>
        <taxon>Methanoculleus</taxon>
    </lineage>
</organism>
<dbReference type="EMBL" id="LHQS01000002">
    <property type="protein sequence ID" value="RXE56035.1"/>
    <property type="molecule type" value="Genomic_DNA"/>
</dbReference>
<dbReference type="RefSeq" id="WP_128693760.1">
    <property type="nucleotide sequence ID" value="NZ_LHQS01000002.1"/>
</dbReference>
<dbReference type="Proteomes" id="UP000290932">
    <property type="component" value="Unassembled WGS sequence"/>
</dbReference>
<name>A0A498H131_9EURY</name>
<keyword evidence="2" id="KW-1185">Reference proteome</keyword>
<evidence type="ECO:0000313" key="2">
    <source>
        <dbReference type="Proteomes" id="UP000290932"/>
    </source>
</evidence>
<gene>
    <name evidence="1" type="ORF">ABH15_07515</name>
</gene>
<comment type="caution">
    <text evidence="1">The sequence shown here is derived from an EMBL/GenBank/DDBJ whole genome shotgun (WGS) entry which is preliminary data.</text>
</comment>
<accession>A0A498H131</accession>
<dbReference type="AlphaFoldDB" id="A0A498H131"/>
<evidence type="ECO:0000313" key="1">
    <source>
        <dbReference type="EMBL" id="RXE56035.1"/>
    </source>
</evidence>
<protein>
    <recommendedName>
        <fullName evidence="3">DUF1616 domain-containing protein</fullName>
    </recommendedName>
</protein>
<proteinExistence type="predicted"/>
<evidence type="ECO:0008006" key="3">
    <source>
        <dbReference type="Google" id="ProtNLM"/>
    </source>
</evidence>
<sequence>MTRLSRSAALLILAGCVITATLVISSGFLLTVETVNLTITFGQGEEYYHLGPDNIGVLPTRVYTRNFTVTNEDVVPAENVEVVYEFTDPASGLITGSGSYRIGDLAPGEARTFIAEYRNPREKAYDLTVKCRWLRTIV</sequence>
<reference evidence="1 2" key="1">
    <citation type="journal article" date="2015" name="Int. J. Syst. Evol. Microbiol.">
        <title>Methanoculleus taiwanensis sp. nov., a methanogen isolated from deep marine sediment at the deformation front area near Taiwan.</title>
        <authorList>
            <person name="Weng C.Y."/>
            <person name="Chen S.C."/>
            <person name="Lai M.C."/>
            <person name="Wu S.Y."/>
            <person name="Lin S."/>
            <person name="Yang T.F."/>
            <person name="Chen P.C."/>
        </authorList>
    </citation>
    <scope>NUCLEOTIDE SEQUENCE [LARGE SCALE GENOMIC DNA]</scope>
    <source>
        <strain evidence="1 2">CYW4</strain>
    </source>
</reference>